<accession>A0ABD1ZA36</accession>
<dbReference type="AlphaFoldDB" id="A0ABD1ZA36"/>
<comment type="caution">
    <text evidence="2">The sequence shown here is derived from an EMBL/GenBank/DDBJ whole genome shotgun (WGS) entry which is preliminary data.</text>
</comment>
<sequence length="80" mass="8796">MVALASVSPKPHRQYRESKGGTGRGRRDPGAAPITASGTAEDKFFTIDPFSTFTAPELKPRESQARYAVLYPPSQDRRIC</sequence>
<keyword evidence="3" id="KW-1185">Reference proteome</keyword>
<feature type="region of interest" description="Disordered" evidence="1">
    <location>
        <begin position="1"/>
        <end position="38"/>
    </location>
</feature>
<evidence type="ECO:0000313" key="2">
    <source>
        <dbReference type="EMBL" id="KAL2644551.1"/>
    </source>
</evidence>
<proteinExistence type="predicted"/>
<feature type="compositionally biased region" description="Basic and acidic residues" evidence="1">
    <location>
        <begin position="14"/>
        <end position="29"/>
    </location>
</feature>
<evidence type="ECO:0000313" key="3">
    <source>
        <dbReference type="Proteomes" id="UP001605036"/>
    </source>
</evidence>
<gene>
    <name evidence="2" type="ORF">R1flu_012138</name>
</gene>
<evidence type="ECO:0000256" key="1">
    <source>
        <dbReference type="SAM" id="MobiDB-lite"/>
    </source>
</evidence>
<reference evidence="2 3" key="1">
    <citation type="submission" date="2024-09" db="EMBL/GenBank/DDBJ databases">
        <title>Chromosome-scale assembly of Riccia fluitans.</title>
        <authorList>
            <person name="Paukszto L."/>
            <person name="Sawicki J."/>
            <person name="Karawczyk K."/>
            <person name="Piernik-Szablinska J."/>
            <person name="Szczecinska M."/>
            <person name="Mazdziarz M."/>
        </authorList>
    </citation>
    <scope>NUCLEOTIDE SEQUENCE [LARGE SCALE GENOMIC DNA]</scope>
    <source>
        <strain evidence="2">Rf_01</strain>
        <tissue evidence="2">Aerial parts of the thallus</tissue>
    </source>
</reference>
<organism evidence="2 3">
    <name type="scientific">Riccia fluitans</name>
    <dbReference type="NCBI Taxonomy" id="41844"/>
    <lineage>
        <taxon>Eukaryota</taxon>
        <taxon>Viridiplantae</taxon>
        <taxon>Streptophyta</taxon>
        <taxon>Embryophyta</taxon>
        <taxon>Marchantiophyta</taxon>
        <taxon>Marchantiopsida</taxon>
        <taxon>Marchantiidae</taxon>
        <taxon>Marchantiales</taxon>
        <taxon>Ricciaceae</taxon>
        <taxon>Riccia</taxon>
    </lineage>
</organism>
<dbReference type="Proteomes" id="UP001605036">
    <property type="component" value="Unassembled WGS sequence"/>
</dbReference>
<name>A0ABD1ZA36_9MARC</name>
<protein>
    <submittedName>
        <fullName evidence="2">Uncharacterized protein</fullName>
    </submittedName>
</protein>
<dbReference type="EMBL" id="JBHFFA010000002">
    <property type="protein sequence ID" value="KAL2644551.1"/>
    <property type="molecule type" value="Genomic_DNA"/>
</dbReference>